<dbReference type="OrthoDB" id="10261013at2759"/>
<keyword evidence="6" id="KW-0653">Protein transport</keyword>
<dbReference type="Gene3D" id="1.25.10.10">
    <property type="entry name" value="Leucine-rich Repeat Variant"/>
    <property type="match status" value="2"/>
</dbReference>
<evidence type="ECO:0000256" key="1">
    <source>
        <dbReference type="ARBA" id="ARBA00004123"/>
    </source>
</evidence>
<comment type="caution">
    <text evidence="9">The sequence shown here is derived from an EMBL/GenBank/DDBJ whole genome shotgun (WGS) entry which is preliminary data.</text>
</comment>
<keyword evidence="10" id="KW-1185">Reference proteome</keyword>
<dbReference type="GO" id="GO:0006611">
    <property type="term" value="P:protein export from nucleus"/>
    <property type="evidence" value="ECO:0007669"/>
    <property type="project" value="InterPro"/>
</dbReference>
<feature type="region of interest" description="Disordered" evidence="8">
    <location>
        <begin position="108"/>
        <end position="127"/>
    </location>
</feature>
<accession>A0A9P5S1S8</accession>
<dbReference type="GO" id="GO:0005634">
    <property type="term" value="C:nucleus"/>
    <property type="evidence" value="ECO:0007669"/>
    <property type="project" value="UniProtKB-SubCell"/>
</dbReference>
<dbReference type="InterPro" id="IPR040016">
    <property type="entry name" value="XPO6"/>
</dbReference>
<keyword evidence="4" id="KW-0813">Transport</keyword>
<comment type="similarity">
    <text evidence="3">Belongs to the exportin family.</text>
</comment>
<feature type="region of interest" description="Disordered" evidence="8">
    <location>
        <begin position="287"/>
        <end position="362"/>
    </location>
</feature>
<protein>
    <submittedName>
        <fullName evidence="9">Exportin-6</fullName>
    </submittedName>
</protein>
<organism evidence="9 10">
    <name type="scientific">Linnemannia schmuckeri</name>
    <dbReference type="NCBI Taxonomy" id="64567"/>
    <lineage>
        <taxon>Eukaryota</taxon>
        <taxon>Fungi</taxon>
        <taxon>Fungi incertae sedis</taxon>
        <taxon>Mucoromycota</taxon>
        <taxon>Mortierellomycotina</taxon>
        <taxon>Mortierellomycetes</taxon>
        <taxon>Mortierellales</taxon>
        <taxon>Mortierellaceae</taxon>
        <taxon>Linnemannia</taxon>
    </lineage>
</organism>
<dbReference type="InterPro" id="IPR016024">
    <property type="entry name" value="ARM-type_fold"/>
</dbReference>
<evidence type="ECO:0000256" key="2">
    <source>
        <dbReference type="ARBA" id="ARBA00004496"/>
    </source>
</evidence>
<name>A0A9P5S1S8_9FUNG</name>
<dbReference type="GO" id="GO:0005737">
    <property type="term" value="C:cytoplasm"/>
    <property type="evidence" value="ECO:0007669"/>
    <property type="project" value="UniProtKB-SubCell"/>
</dbReference>
<dbReference type="EMBL" id="JAAAUQ010000348">
    <property type="protein sequence ID" value="KAF9151152.1"/>
    <property type="molecule type" value="Genomic_DNA"/>
</dbReference>
<evidence type="ECO:0000256" key="3">
    <source>
        <dbReference type="ARBA" id="ARBA00009466"/>
    </source>
</evidence>
<dbReference type="GO" id="GO:0005049">
    <property type="term" value="F:nuclear export signal receptor activity"/>
    <property type="evidence" value="ECO:0007669"/>
    <property type="project" value="InterPro"/>
</dbReference>
<evidence type="ECO:0000256" key="4">
    <source>
        <dbReference type="ARBA" id="ARBA00022448"/>
    </source>
</evidence>
<feature type="compositionally biased region" description="Polar residues" evidence="8">
    <location>
        <begin position="320"/>
        <end position="362"/>
    </location>
</feature>
<evidence type="ECO:0000256" key="5">
    <source>
        <dbReference type="ARBA" id="ARBA00022490"/>
    </source>
</evidence>
<dbReference type="SUPFAM" id="SSF48371">
    <property type="entry name" value="ARM repeat"/>
    <property type="match status" value="1"/>
</dbReference>
<evidence type="ECO:0000256" key="6">
    <source>
        <dbReference type="ARBA" id="ARBA00022927"/>
    </source>
</evidence>
<feature type="compositionally biased region" description="Gly residues" evidence="8">
    <location>
        <begin position="1357"/>
        <end position="1367"/>
    </location>
</feature>
<keyword evidence="5" id="KW-0963">Cytoplasm</keyword>
<sequence>MDALDHILAEFFAPTTQPDRKKTIEAQLDSQRLSLDDCRYMLTNARSDYLAWFAASQFQKRIQEEWTALEPALQHANRSFLLQFLQQHFEPRSGSGLSSGLGGSIGMKLASGAHGEPGGGDIPTSGTGAAVPTHSFSPFVLNKVVQLVTDVAILDWPDRFQDLFSEIHRLIQSKNNNHALLGWTLLEAVVLEFEGTCPARSSHRAHLTLSQHRRYLWEHFKEQVPDLLTLIVQHLDACYNKTLVAPLSTEAPAPSPVEHSIWGTSSFGRRPSAAAASHLPSPLVQMNGSFQNSLSGSRAVPGSMSNGFMSSSPHGGPTDQGASYSYGKSPTTMLRKSLNQFLGDPTNNSTSHPYSHDPSNQWNSVQSPVGSGLFLNHARQRMGSISELGQMAMRRSSINAAARMESRRGSMETTFVSGSKMDSHTRKTCLLALKSLTTLLSCPGLDPRQLSFSASITMVLKFSTLHQNKTVDLGILALSCLNGLVARPGFLAVNQEALTMAVRTIADLIRYFNEVKDGIDDIDESYLQMFMHFVSLFCTLSHLERAETVLGLSVSDFLLSFARFTLEKVSVDYLKSCMDVWKSLLDAIIHAASDIPRPIPAQHPLRRMQGPTLYFMSALVEKFYKMKGATRSEDAFSTFEVEDEEDLEDLTELVESFVGLVGEVFTEEVIEMLDPLLKSQLGLYADREIDECRTLPVTLGILSRVAYNFLQNFEPRREYTSNLMIHLTRMTKLSIEHYIVAIGGAKRPGKDEVELTGSITLALFDSLLPLIPWLDLLWKAEVRPTAEGGSPPRVLIAKEIYQELAQISEQLFQSLFPTLPSTNPNQSSPVPNSTFLGPGSMSFSVMDRRLLLKSVNTLSTLTRQVKVPVGAMTPGVPLFWQLNSTLEMASCLSQNALSTNSFMGADFPASKGSDTDVEEERQGMTPNDELFCVAFVALSNGVMQEQKSGQEQQIFDSLVAQIIYPLQTALQESRSGQSSGLTTGEAKLRVHRSLTILRALINSVNEASVLSRTIVFEGLKPALPLVQDFFEVYFEDHVLSMDILRYFKATIKCLYRQLGISHCMEITRVLMDRLTSPALLDAAFPVSTNGTSQHLHQGSIAQQQRQIIERIRMSLSILDTVMGLPGKEISRFLAEFMQFLFTQLGPRLFGIQRQGSVGVDALGAQAQLEQRSQDSGQENGVIDLMTAFLSTIKTLLSQHSRYFFKTQGQNGLVVASIEDNNLQNQALQSCMEYLARGLCRSEPDLVRHSIEILVSLQDHNLCRLFDRPEFQSTYRNEFLKILFGLALNREQDLLLEDLAGLVHKMVHSEREGGGNGSTEKFLEVWHGDLKRFVAAMEPSQVTVASSLSTPISFVNGNGRGTPGGHSPGGLATNSSRSPRSLTEVQFSDAMKETLWMDLARIGDANEYRDGLYDFVNDARVYAQSLVH</sequence>
<reference evidence="9" key="1">
    <citation type="journal article" date="2020" name="Fungal Divers.">
        <title>Resolving the Mortierellaceae phylogeny through synthesis of multi-gene phylogenetics and phylogenomics.</title>
        <authorList>
            <person name="Vandepol N."/>
            <person name="Liber J."/>
            <person name="Desiro A."/>
            <person name="Na H."/>
            <person name="Kennedy M."/>
            <person name="Barry K."/>
            <person name="Grigoriev I.V."/>
            <person name="Miller A.N."/>
            <person name="O'Donnell K."/>
            <person name="Stajich J.E."/>
            <person name="Bonito G."/>
        </authorList>
    </citation>
    <scope>NUCLEOTIDE SEQUENCE</scope>
    <source>
        <strain evidence="9">NRRL 6426</strain>
    </source>
</reference>
<feature type="region of interest" description="Disordered" evidence="8">
    <location>
        <begin position="1355"/>
        <end position="1379"/>
    </location>
</feature>
<dbReference type="InterPro" id="IPR011989">
    <property type="entry name" value="ARM-like"/>
</dbReference>
<dbReference type="PANTHER" id="PTHR21452:SF4">
    <property type="entry name" value="EXPORTIN-6"/>
    <property type="match status" value="1"/>
</dbReference>
<gene>
    <name evidence="9" type="primary">XPO6</name>
    <name evidence="9" type="ORF">BG015_007022</name>
</gene>
<keyword evidence="7" id="KW-0539">Nucleus</keyword>
<dbReference type="PANTHER" id="PTHR21452">
    <property type="entry name" value="EXPORTIN-6"/>
    <property type="match status" value="1"/>
</dbReference>
<evidence type="ECO:0000256" key="8">
    <source>
        <dbReference type="SAM" id="MobiDB-lite"/>
    </source>
</evidence>
<feature type="compositionally biased region" description="Polar residues" evidence="8">
    <location>
        <begin position="287"/>
        <end position="296"/>
    </location>
</feature>
<evidence type="ECO:0000313" key="10">
    <source>
        <dbReference type="Proteomes" id="UP000748756"/>
    </source>
</evidence>
<dbReference type="Proteomes" id="UP000748756">
    <property type="component" value="Unassembled WGS sequence"/>
</dbReference>
<proteinExistence type="inferred from homology"/>
<comment type="subcellular location">
    <subcellularLocation>
        <location evidence="2">Cytoplasm</location>
    </subcellularLocation>
    <subcellularLocation>
        <location evidence="1">Nucleus</location>
    </subcellularLocation>
</comment>
<evidence type="ECO:0000313" key="9">
    <source>
        <dbReference type="EMBL" id="KAF9151152.1"/>
    </source>
</evidence>
<feature type="compositionally biased region" description="Polar residues" evidence="8">
    <location>
        <begin position="303"/>
        <end position="313"/>
    </location>
</feature>
<evidence type="ECO:0000256" key="7">
    <source>
        <dbReference type="ARBA" id="ARBA00023242"/>
    </source>
</evidence>